<evidence type="ECO:0000313" key="2">
    <source>
        <dbReference type="Proteomes" id="UP000464754"/>
    </source>
</evidence>
<accession>A0A6N4TEP7</accession>
<reference evidence="2" key="1">
    <citation type="submission" date="2019-05" db="EMBL/GenBank/DDBJ databases">
        <title>Complete genome sequencing of Absiella argi strain JCM 30884.</title>
        <authorList>
            <person name="Sakamoto M."/>
            <person name="Murakami T."/>
            <person name="Mori H."/>
        </authorList>
    </citation>
    <scope>NUCLEOTIDE SEQUENCE [LARGE SCALE GENOMIC DNA]</scope>
    <source>
        <strain evidence="2">JCM 30884</strain>
    </source>
</reference>
<sequence>MIYRKDLLEMIKVLIIDNKRTRDARLCIFTTRIPLKYSVSSFMVYLKGKSDLMMFDRHAN</sequence>
<organism evidence="1 2">
    <name type="scientific">Amedibacterium intestinale</name>
    <dbReference type="NCBI Taxonomy" id="2583452"/>
    <lineage>
        <taxon>Bacteria</taxon>
        <taxon>Bacillati</taxon>
        <taxon>Bacillota</taxon>
        <taxon>Erysipelotrichia</taxon>
        <taxon>Erysipelotrichales</taxon>
        <taxon>Erysipelotrichaceae</taxon>
        <taxon>Amedibacterium</taxon>
    </lineage>
</organism>
<dbReference type="AlphaFoldDB" id="A0A6N4TEP7"/>
<keyword evidence="2" id="KW-1185">Reference proteome</keyword>
<dbReference type="Proteomes" id="UP000464754">
    <property type="component" value="Chromosome"/>
</dbReference>
<dbReference type="KEGG" id="aarg:Aargi30884_00040"/>
<evidence type="ECO:0000313" key="1">
    <source>
        <dbReference type="EMBL" id="BBK21101.1"/>
    </source>
</evidence>
<gene>
    <name evidence="1" type="ORF">Aargi30884_00040</name>
</gene>
<dbReference type="EMBL" id="AP019695">
    <property type="protein sequence ID" value="BBK21101.1"/>
    <property type="molecule type" value="Genomic_DNA"/>
</dbReference>
<protein>
    <submittedName>
        <fullName evidence="1">Uncharacterized protein</fullName>
    </submittedName>
</protein>
<proteinExistence type="predicted"/>
<name>A0A6N4TEP7_9FIRM</name>